<evidence type="ECO:0000256" key="1">
    <source>
        <dbReference type="ARBA" id="ARBA00009199"/>
    </source>
</evidence>
<dbReference type="FunCoup" id="F0XRW4">
    <property type="interactions" value="44"/>
</dbReference>
<dbReference type="Pfam" id="PF01425">
    <property type="entry name" value="Amidase"/>
    <property type="match status" value="1"/>
</dbReference>
<dbReference type="GeneID" id="25981595"/>
<dbReference type="STRING" id="655863.F0XRW4"/>
<feature type="domain" description="Amidase" evidence="4">
    <location>
        <begin position="79"/>
        <end position="521"/>
    </location>
</feature>
<evidence type="ECO:0000313" key="5">
    <source>
        <dbReference type="EMBL" id="EFW99622.1"/>
    </source>
</evidence>
<dbReference type="InterPro" id="IPR036928">
    <property type="entry name" value="AS_sf"/>
</dbReference>
<dbReference type="EMBL" id="GL629990">
    <property type="protein sequence ID" value="EFW99622.1"/>
    <property type="molecule type" value="Genomic_DNA"/>
</dbReference>
<dbReference type="PANTHER" id="PTHR46072:SF11">
    <property type="entry name" value="AMIDASE-RELATED"/>
    <property type="match status" value="1"/>
</dbReference>
<keyword evidence="2 5" id="KW-0378">Hydrolase</keyword>
<dbReference type="PANTHER" id="PTHR46072">
    <property type="entry name" value="AMIDASE-RELATED-RELATED"/>
    <property type="match status" value="1"/>
</dbReference>
<sequence>MTSATWEEIGAKKRSDLLATFPADLVVPSELLPPESQDDLTSWPETSGWFTQDELRITSSSAAELLERLAKGDLSSETVTKAFCKRAIAAHQLTNCLSETCFDRAIQTAKARDEHFAKTGKVIGPLHGLPISLKDNINLVGLDSTVGFVSHAGDPATSDSTLVTALEAAGAVLYVKTNVPTAMMIAETVNNLFGRTLNPRSRRVSPGGSSGGEAALIVMGGSVMGVGSDIGGSLRIPAASCGLFTLRPSSGRFPVRNCRSGMPGQEAVQSVNGPLTRTLQDLAVYTKAVIDGQPWLRDPKCIPFPWRPASLPNRLKIAVMWNDGVVRPTPPVARALRTTVEKLQAAGHEIVDWDPVDQAEGTALLARMFLADGGLTIRTEVERGGEPWRPEMEDYSTAKELGTEAMWKLHLERTAFQNRYLDRWNAAAIDAILCPTMPYNTVKHGEFRHVGYTGVFNVLDYSCISFPTGILVDKAVDVLDTKYEHLGPVCKQVNEEYNADVMHGLPISLQLVARRLEEEKVISIDCQKSDWKKHRKTCGKPGSASAGVFTSTASSAGSDLSPPKGLEQPITKPFSRLSNNKWLHDRPEKDVYRLLIDAYRLRVEDEYTIEKNNAPDSLYSGAPDGLRGFQRFLDRASSRPGLLPSWWSDEKRAECEQLGMDTANWQDLRCAIEKSDVIEHYGDPRFPMQLRMFAEVVIGRGLGGGNGKSMMNMMASMEGDGSGDGAVSTIDMSRAQ</sequence>
<keyword evidence="6" id="KW-1185">Reference proteome</keyword>
<evidence type="ECO:0000313" key="6">
    <source>
        <dbReference type="Proteomes" id="UP000007796"/>
    </source>
</evidence>
<dbReference type="InterPro" id="IPR023631">
    <property type="entry name" value="Amidase_dom"/>
</dbReference>
<reference evidence="5 6" key="1">
    <citation type="journal article" date="2011" name="Proc. Natl. Acad. Sci. U.S.A.">
        <title>Genome and transcriptome analyses of the mountain pine beetle-fungal symbiont Grosmannia clavigera, a lodgepole pine pathogen.</title>
        <authorList>
            <person name="DiGuistini S."/>
            <person name="Wang Y."/>
            <person name="Liao N.Y."/>
            <person name="Taylor G."/>
            <person name="Tanguay P."/>
            <person name="Feau N."/>
            <person name="Henrissat B."/>
            <person name="Chan S.K."/>
            <person name="Hesse-Orce U."/>
            <person name="Alamouti S.M."/>
            <person name="Tsui C.K.M."/>
            <person name="Docking R.T."/>
            <person name="Levasseur A."/>
            <person name="Haridas S."/>
            <person name="Robertson G."/>
            <person name="Birol I."/>
            <person name="Holt R.A."/>
            <person name="Marra M.A."/>
            <person name="Hamelin R.C."/>
            <person name="Hirst M."/>
            <person name="Jones S.J.M."/>
            <person name="Bohlmann J."/>
            <person name="Breuil C."/>
        </authorList>
    </citation>
    <scope>NUCLEOTIDE SEQUENCE [LARGE SCALE GENOMIC DNA]</scope>
    <source>
        <strain evidence="6">kw1407 / UAMH 11150</strain>
    </source>
</reference>
<gene>
    <name evidence="5" type="ORF">CMQ_7990</name>
</gene>
<proteinExistence type="inferred from homology"/>
<dbReference type="InParanoid" id="F0XRW4"/>
<evidence type="ECO:0000256" key="3">
    <source>
        <dbReference type="SAM" id="MobiDB-lite"/>
    </source>
</evidence>
<dbReference type="Proteomes" id="UP000007796">
    <property type="component" value="Unassembled WGS sequence"/>
</dbReference>
<evidence type="ECO:0000259" key="4">
    <source>
        <dbReference type="Pfam" id="PF01425"/>
    </source>
</evidence>
<dbReference type="SUPFAM" id="SSF75304">
    <property type="entry name" value="Amidase signature (AS) enzymes"/>
    <property type="match status" value="1"/>
</dbReference>
<organism evidence="6">
    <name type="scientific">Grosmannia clavigera (strain kw1407 / UAMH 11150)</name>
    <name type="common">Blue stain fungus</name>
    <name type="synonym">Graphiocladiella clavigera</name>
    <dbReference type="NCBI Taxonomy" id="655863"/>
    <lineage>
        <taxon>Eukaryota</taxon>
        <taxon>Fungi</taxon>
        <taxon>Dikarya</taxon>
        <taxon>Ascomycota</taxon>
        <taxon>Pezizomycotina</taxon>
        <taxon>Sordariomycetes</taxon>
        <taxon>Sordariomycetidae</taxon>
        <taxon>Ophiostomatales</taxon>
        <taxon>Ophiostomataceae</taxon>
        <taxon>Leptographium</taxon>
    </lineage>
</organism>
<feature type="region of interest" description="Disordered" evidence="3">
    <location>
        <begin position="552"/>
        <end position="571"/>
    </location>
</feature>
<dbReference type="Gene3D" id="3.90.1300.10">
    <property type="entry name" value="Amidase signature (AS) domain"/>
    <property type="match status" value="1"/>
</dbReference>
<comment type="similarity">
    <text evidence="1">Belongs to the amidase family.</text>
</comment>
<evidence type="ECO:0000256" key="2">
    <source>
        <dbReference type="ARBA" id="ARBA00022801"/>
    </source>
</evidence>
<dbReference type="AlphaFoldDB" id="F0XRW4"/>
<dbReference type="eggNOG" id="KOG1212">
    <property type="taxonomic scope" value="Eukaryota"/>
</dbReference>
<dbReference type="GO" id="GO:0016787">
    <property type="term" value="F:hydrolase activity"/>
    <property type="evidence" value="ECO:0007669"/>
    <property type="project" value="UniProtKB-KW"/>
</dbReference>
<dbReference type="HOGENOM" id="CLU_009600_9_2_1"/>
<dbReference type="OrthoDB" id="6428749at2759"/>
<accession>F0XRW4</accession>
<name>F0XRW4_GROCL</name>
<dbReference type="RefSeq" id="XP_014169105.1">
    <property type="nucleotide sequence ID" value="XM_014313630.1"/>
</dbReference>
<protein>
    <submittedName>
        <fullName evidence="5">Fatty-acid amide hydrolase</fullName>
    </submittedName>
</protein>